<name>A0A1B9E2A6_9FLAO</name>
<reference evidence="1 2" key="1">
    <citation type="submission" date="2016-03" db="EMBL/GenBank/DDBJ databases">
        <authorList>
            <person name="Ploux O."/>
        </authorList>
    </citation>
    <scope>NUCLEOTIDE SEQUENCE [LARGE SCALE GENOMIC DNA]</scope>
    <source>
        <strain evidence="1 2">LPB0076</strain>
    </source>
</reference>
<sequence length="117" mass="13100">MKNKTQTAALHDSIAILKQQQSQELALLKEDFQELYQSVKPANLLQTVVNQIVKIPDLKNNLLNSFIGLSTGYLSKKIMFGTTKGPIKKIVGTVVQFLVTNFVSKQTDTVLHKTKRT</sequence>
<evidence type="ECO:0000313" key="2">
    <source>
        <dbReference type="Proteomes" id="UP000093510"/>
    </source>
</evidence>
<dbReference type="STRING" id="1763534.GCA_001831475_02113"/>
<organism evidence="1 2">
    <name type="scientific">Flavobacterium crassostreae</name>
    <dbReference type="NCBI Taxonomy" id="1763534"/>
    <lineage>
        <taxon>Bacteria</taxon>
        <taxon>Pseudomonadati</taxon>
        <taxon>Bacteroidota</taxon>
        <taxon>Flavobacteriia</taxon>
        <taxon>Flavobacteriales</taxon>
        <taxon>Flavobacteriaceae</taxon>
        <taxon>Flavobacterium</taxon>
    </lineage>
</organism>
<comment type="caution">
    <text evidence="1">The sequence shown here is derived from an EMBL/GenBank/DDBJ whole genome shotgun (WGS) entry which is preliminary data.</text>
</comment>
<gene>
    <name evidence="1" type="ORF">LPBF_07020</name>
</gene>
<dbReference type="EMBL" id="LVEP01000024">
    <property type="protein sequence ID" value="OCB76056.1"/>
    <property type="molecule type" value="Genomic_DNA"/>
</dbReference>
<accession>A0A1B9E2A6</accession>
<evidence type="ECO:0000313" key="1">
    <source>
        <dbReference type="EMBL" id="OCB76056.1"/>
    </source>
</evidence>
<protein>
    <submittedName>
        <fullName evidence="1">Uncharacterized protein</fullName>
    </submittedName>
</protein>
<keyword evidence="2" id="KW-1185">Reference proteome</keyword>
<dbReference type="AlphaFoldDB" id="A0A1B9E2A6"/>
<dbReference type="RefSeq" id="WP_066334280.1">
    <property type="nucleotide sequence ID" value="NZ_CP017688.1"/>
</dbReference>
<dbReference type="OrthoDB" id="1443487at2"/>
<proteinExistence type="predicted"/>
<dbReference type="Proteomes" id="UP000093510">
    <property type="component" value="Unassembled WGS sequence"/>
</dbReference>